<protein>
    <submittedName>
        <fullName evidence="1">Uncharacterized protein</fullName>
    </submittedName>
</protein>
<sequence length="212" mass="24575">MYDLFLHKQDRAYTIPQLYDFVAEAGLNFVDFNDPYNRLILRLENYIKDPALLEELKKRDIIDQQAMCEIIAGSIVKHQFFVSNQKSSIASFEDLDNVPYFYNAKSVVKDIYGYLERNHSAISVNFPLQYQTLGDVTVTLPVTSFTKYLFKYMIDETMSFREIFDAAMTDMDKKIEDKLLIEQVKNTLAILHNAGVLLLRNKNVGPFPMLSN</sequence>
<accession>A0ABU5NEZ5</accession>
<organism evidence="1 2">
    <name type="scientific">Candidatus Megaera venefica</name>
    <dbReference type="NCBI Taxonomy" id="2055910"/>
    <lineage>
        <taxon>Bacteria</taxon>
        <taxon>Pseudomonadati</taxon>
        <taxon>Pseudomonadota</taxon>
        <taxon>Alphaproteobacteria</taxon>
        <taxon>Rickettsiales</taxon>
        <taxon>Rickettsiaceae</taxon>
        <taxon>Candidatus Megaera</taxon>
    </lineage>
</organism>
<reference evidence="1 2" key="1">
    <citation type="submission" date="2023-03" db="EMBL/GenBank/DDBJ databases">
        <title>Host association and intracellularity evolved multiple times independently in the Rickettsiales.</title>
        <authorList>
            <person name="Castelli M."/>
            <person name="Nardi T."/>
            <person name="Gammuto L."/>
            <person name="Bellinzona G."/>
            <person name="Sabaneyeva E."/>
            <person name="Potekhin A."/>
            <person name="Serra V."/>
            <person name="Petroni G."/>
            <person name="Sassera D."/>
        </authorList>
    </citation>
    <scope>NUCLEOTIDE SEQUENCE [LARGE SCALE GENOMIC DNA]</scope>
    <source>
        <strain evidence="1 2">Sr 2-6</strain>
    </source>
</reference>
<dbReference type="EMBL" id="JARJFB010000259">
    <property type="protein sequence ID" value="MEA0971763.1"/>
    <property type="molecule type" value="Genomic_DNA"/>
</dbReference>
<evidence type="ECO:0000313" key="1">
    <source>
        <dbReference type="EMBL" id="MEA0971763.1"/>
    </source>
</evidence>
<name>A0ABU5NEZ5_9RICK</name>
<comment type="caution">
    <text evidence="1">The sequence shown here is derived from an EMBL/GenBank/DDBJ whole genome shotgun (WGS) entry which is preliminary data.</text>
</comment>
<dbReference type="Proteomes" id="UP001291687">
    <property type="component" value="Unassembled WGS sequence"/>
</dbReference>
<keyword evidence="2" id="KW-1185">Reference proteome</keyword>
<evidence type="ECO:0000313" key="2">
    <source>
        <dbReference type="Proteomes" id="UP001291687"/>
    </source>
</evidence>
<proteinExistence type="predicted"/>
<gene>
    <name evidence="1" type="ORF">Megvenef_01751</name>
</gene>